<accession>A0A1I1J4W6</accession>
<evidence type="ECO:0000313" key="5">
    <source>
        <dbReference type="EMBL" id="SFC43425.1"/>
    </source>
</evidence>
<dbReference type="AlphaFoldDB" id="A0A1I1J4W6"/>
<dbReference type="GO" id="GO:1901982">
    <property type="term" value="F:maltose binding"/>
    <property type="evidence" value="ECO:0007669"/>
    <property type="project" value="TreeGrafter"/>
</dbReference>
<feature type="region of interest" description="Disordered" evidence="4">
    <location>
        <begin position="379"/>
        <end position="400"/>
    </location>
</feature>
<dbReference type="PANTHER" id="PTHR30061:SF50">
    <property type="entry name" value="MALTOSE_MALTODEXTRIN-BINDING PERIPLASMIC PROTEIN"/>
    <property type="match status" value="1"/>
</dbReference>
<protein>
    <submittedName>
        <fullName evidence="5">Carbohydrate ABC transporter substrate-binding protein, CUT1 family</fullName>
    </submittedName>
</protein>
<dbReference type="EMBL" id="FOKW01000008">
    <property type="protein sequence ID" value="SFC43425.1"/>
    <property type="molecule type" value="Genomic_DNA"/>
</dbReference>
<gene>
    <name evidence="5" type="ORF">SAMN05444422_108130</name>
</gene>
<dbReference type="Gene3D" id="3.40.190.10">
    <property type="entry name" value="Periplasmic binding protein-like II"/>
    <property type="match status" value="2"/>
</dbReference>
<evidence type="ECO:0000256" key="2">
    <source>
        <dbReference type="ARBA" id="ARBA00022448"/>
    </source>
</evidence>
<dbReference type="GO" id="GO:0015768">
    <property type="term" value="P:maltose transport"/>
    <property type="evidence" value="ECO:0007669"/>
    <property type="project" value="TreeGrafter"/>
</dbReference>
<evidence type="ECO:0000313" key="6">
    <source>
        <dbReference type="Proteomes" id="UP000199161"/>
    </source>
</evidence>
<dbReference type="Proteomes" id="UP000199161">
    <property type="component" value="Unassembled WGS sequence"/>
</dbReference>
<reference evidence="6" key="1">
    <citation type="submission" date="2016-10" db="EMBL/GenBank/DDBJ databases">
        <authorList>
            <person name="Varghese N."/>
            <person name="Submissions S."/>
        </authorList>
    </citation>
    <scope>NUCLEOTIDE SEQUENCE [LARGE SCALE GENOMIC DNA]</scope>
    <source>
        <strain evidence="6">DSM 13078</strain>
    </source>
</reference>
<evidence type="ECO:0000256" key="3">
    <source>
        <dbReference type="ARBA" id="ARBA00022729"/>
    </source>
</evidence>
<name>A0A1I1J4W6_NATHA</name>
<organism evidence="5 6">
    <name type="scientific">Natronobacterium haloterrestre</name>
    <name type="common">Halobiforma haloterrestris</name>
    <dbReference type="NCBI Taxonomy" id="148448"/>
    <lineage>
        <taxon>Archaea</taxon>
        <taxon>Methanobacteriati</taxon>
        <taxon>Methanobacteriota</taxon>
        <taxon>Stenosarchaea group</taxon>
        <taxon>Halobacteria</taxon>
        <taxon>Halobacteriales</taxon>
        <taxon>Natrialbaceae</taxon>
        <taxon>Natronobacterium</taxon>
    </lineage>
</organism>
<keyword evidence="2" id="KW-0813">Transport</keyword>
<dbReference type="GO" id="GO:0055052">
    <property type="term" value="C:ATP-binding cassette (ABC) transporter complex, substrate-binding subunit-containing"/>
    <property type="evidence" value="ECO:0007669"/>
    <property type="project" value="TreeGrafter"/>
</dbReference>
<evidence type="ECO:0000256" key="1">
    <source>
        <dbReference type="ARBA" id="ARBA00008520"/>
    </source>
</evidence>
<dbReference type="SUPFAM" id="SSF53850">
    <property type="entry name" value="Periplasmic binding protein-like II"/>
    <property type="match status" value="1"/>
</dbReference>
<dbReference type="GO" id="GO:0042956">
    <property type="term" value="P:maltodextrin transmembrane transport"/>
    <property type="evidence" value="ECO:0007669"/>
    <property type="project" value="TreeGrafter"/>
</dbReference>
<evidence type="ECO:0000256" key="4">
    <source>
        <dbReference type="SAM" id="MobiDB-lite"/>
    </source>
</evidence>
<dbReference type="PROSITE" id="PS51257">
    <property type="entry name" value="PROKAR_LIPOPROTEIN"/>
    <property type="match status" value="1"/>
</dbReference>
<keyword evidence="6" id="KW-1185">Reference proteome</keyword>
<comment type="similarity">
    <text evidence="1">Belongs to the bacterial solute-binding protein 1 family.</text>
</comment>
<dbReference type="Pfam" id="PF13416">
    <property type="entry name" value="SBP_bac_8"/>
    <property type="match status" value="1"/>
</dbReference>
<sequence>MPMQRRKLLAGIGGMATLTAAGCLGNEEQGTTLWHDFTEGEQDALEEQVATFNEGREDELNVEQVPEIVDQLDTAIPSGEGPETFAWAHDWVGTYYDREFIYDASDDLSIDLDDTFTDAAADAARWEGGVYGLPYAAETTTLMYNKELVDEAPETLDEMVDIMEEYHDPEGNMYGLSCPPADPYFISAFVQAFGGRFFDSETEDTHIDDDEFVEGVELLRDQIWPYVPQDPDYDAQVPVFADGNAPFAINGPWEVGGFRDGGIDVGLTSMPDIDGGDPTPYTGIQLWYFTTNLEDAPEEEVETAVEWAEWHSTNEDAILSNAENHGFIPVHRDYTDADDLGEDVAAFAETVSMGVQMPAHERMDQVWNPVEAGLEQVFNDQSTPQEAMESAAEEIRGRWE</sequence>
<keyword evidence="3" id="KW-0732">Signal</keyword>
<dbReference type="PANTHER" id="PTHR30061">
    <property type="entry name" value="MALTOSE-BINDING PERIPLASMIC PROTEIN"/>
    <property type="match status" value="1"/>
</dbReference>
<proteinExistence type="inferred from homology"/>
<dbReference type="InterPro" id="IPR006059">
    <property type="entry name" value="SBP"/>
</dbReference>